<reference evidence="3 4" key="1">
    <citation type="journal article" date="2024" name="ISME J.">
        <title>Tailless and filamentous prophages are predominant in marine Vibrio.</title>
        <authorList>
            <person name="Steensen K."/>
            <person name="Seneca J."/>
            <person name="Bartlau N."/>
            <person name="Yu X.A."/>
            <person name="Hussain F.A."/>
            <person name="Polz M.F."/>
        </authorList>
    </citation>
    <scope>NUCLEOTIDE SEQUENCE [LARGE SCALE GENOMIC DNA]</scope>
    <source>
        <strain evidence="3 4">10N.239.312.F12</strain>
    </source>
</reference>
<evidence type="ECO:0000256" key="2">
    <source>
        <dbReference type="SAM" id="Phobius"/>
    </source>
</evidence>
<keyword evidence="2" id="KW-0812">Transmembrane</keyword>
<comment type="caution">
    <text evidence="3">The sequence shown here is derived from an EMBL/GenBank/DDBJ whole genome shotgun (WGS) entry which is preliminary data.</text>
</comment>
<gene>
    <name evidence="3" type="primary">zorA</name>
    <name evidence="3" type="ORF">AB6D66_11800</name>
</gene>
<keyword evidence="2" id="KW-0472">Membrane</keyword>
<accession>A0ABV4MWT9</accession>
<evidence type="ECO:0000313" key="3">
    <source>
        <dbReference type="EMBL" id="MEZ8721751.1"/>
    </source>
</evidence>
<protein>
    <submittedName>
        <fullName evidence="3">Anti-phage ZorAB system protein ZorA</fullName>
    </submittedName>
</protein>
<sequence length="875" mass="96696">MNLVSFPLPRLPGEAAFDLSDIFIWLTIAIFAIFSIKLFLSFIFARTNVTAVKKALKGVDTRSFASQKFDISERIKKKKLVAELWSEFEETLIEVRSTAGDIVYRNTLSSSEFFNTSTLAQSISESRLTAAVPGFLTAIGVLGTFLGLQLGLAGLNLGADASTDELRSGIDVMIGGASVAFSTSVWGVLLSLIFNLFDKWLDRAKRNRISKLQYQIDAIFPRITPEELLSKMAVDGEQSRESIQGLAEKIGDKLQETMTTVKQDITDSLETALKNVMAPAMNQLVQHSSESSTLVIEALIGKFMDSFGEQGVQQRQAMDRSAEVVNDVMGSLGDQLGNFITKAQQVSETAARRDEELKNQLEKTIRNITSVLDGREEALTQRDQLRSQALDAHMTEIQASMHSVIEASEKANSRMASELTTTSDKLLSKVVESSEQAALTAAERDKHLKTQMERVISGLVASVDQREQKQDDRDKQRAELLETQMLKMQSTIQAAISASEQVNSRSKDELTRAAQGLLKDVAEKSEQLNQASEERESKRSQALEAQTLQMQNMMQSVLASAENSAAQSNRDLVGTSQRLLSDVVAQSQQIGKAAEERDSQLKAQMEQTIASLLLEIESRNSLQFEEDRKRSEALEKQVLQMHNSMQELMSALDKMNTKSAQELAKAVEDMITSVDKTVHAHLVASGKLLNQGEELQSSFKQTSSVYSDAASMISSASSSMRSAAEELTGFGQRLDASSLTLGEVLKDTITSGDKLTERNSEIVSELDKLNHQLMSGYQSFENVQTALNSTIETADSSFSEMRSHQNEYLEVLRQNVEDLAKQMTQLLSEFAHEAQIQTSDRLGHWNEQTAHFTTTMTTAMKTLAGVVDEMEGKLQ</sequence>
<keyword evidence="4" id="KW-1185">Reference proteome</keyword>
<dbReference type="RefSeq" id="WP_372124034.1">
    <property type="nucleotide sequence ID" value="NZ_JBFSSG010000022.1"/>
</dbReference>
<organism evidence="3 4">
    <name type="scientific">Vibrio pomeroyi</name>
    <dbReference type="NCBI Taxonomy" id="198832"/>
    <lineage>
        <taxon>Bacteria</taxon>
        <taxon>Pseudomonadati</taxon>
        <taxon>Pseudomonadota</taxon>
        <taxon>Gammaproteobacteria</taxon>
        <taxon>Vibrionales</taxon>
        <taxon>Vibrionaceae</taxon>
        <taxon>Vibrio</taxon>
    </lineage>
</organism>
<feature type="transmembrane region" description="Helical" evidence="2">
    <location>
        <begin position="22"/>
        <end position="45"/>
    </location>
</feature>
<evidence type="ECO:0000313" key="4">
    <source>
        <dbReference type="Proteomes" id="UP001570071"/>
    </source>
</evidence>
<feature type="coiled-coil region" evidence="1">
    <location>
        <begin position="507"/>
        <end position="548"/>
    </location>
</feature>
<feature type="transmembrane region" description="Helical" evidence="2">
    <location>
        <begin position="172"/>
        <end position="197"/>
    </location>
</feature>
<proteinExistence type="predicted"/>
<keyword evidence="2" id="KW-1133">Transmembrane helix</keyword>
<dbReference type="EMBL" id="JBFSSG010000022">
    <property type="protein sequence ID" value="MEZ8721751.1"/>
    <property type="molecule type" value="Genomic_DNA"/>
</dbReference>
<keyword evidence="1" id="KW-0175">Coiled coil</keyword>
<dbReference type="Proteomes" id="UP001570071">
    <property type="component" value="Unassembled WGS sequence"/>
</dbReference>
<dbReference type="NCBIfam" id="NF033915">
    <property type="entry name" value="antiphage_ZorA_2"/>
    <property type="match status" value="1"/>
</dbReference>
<feature type="transmembrane region" description="Helical" evidence="2">
    <location>
        <begin position="128"/>
        <end position="152"/>
    </location>
</feature>
<evidence type="ECO:0000256" key="1">
    <source>
        <dbReference type="SAM" id="Coils"/>
    </source>
</evidence>
<name>A0ABV4MWT9_9VIBR</name>